<feature type="compositionally biased region" description="Basic and acidic residues" evidence="5">
    <location>
        <begin position="263"/>
        <end position="274"/>
    </location>
</feature>
<dbReference type="GO" id="GO:0005736">
    <property type="term" value="C:RNA polymerase I complex"/>
    <property type="evidence" value="ECO:0007669"/>
    <property type="project" value="TreeGrafter"/>
</dbReference>
<feature type="compositionally biased region" description="Basic residues" evidence="5">
    <location>
        <begin position="295"/>
        <end position="305"/>
    </location>
</feature>
<name>A0A2H1VKS5_SPOFR</name>
<evidence type="ECO:0000256" key="1">
    <source>
        <dbReference type="ARBA" id="ARBA00004123"/>
    </source>
</evidence>
<sequence length="305" mass="34296">MSTIIKFDIKELKKLANDKNSCIIEKKVTQNLALQPWCLGNLKESIKNLLDYKIGKFDKEFNGILLSYKNLRILQNVGTIRNDNADIHFQVQADYFIFRPYVGATLTGIVNKKSTTHLGILVHRVFNVVIPRPTEEPGNMWVGSNINEGQEVRFRIVVLDLYGALPYIRGELDQRCVKLGPDGDDDEEVEKKAAPALNVSYVDFDKTKPYTSKQIGDGLPHSTLKNTKLINSSKPQPKISSPGTVNDSHNQSVNGKSGFTKAKNADSEISVSEKKIKRQSKLLESEQKQPEAHSKPNKKHKRDVL</sequence>
<evidence type="ECO:0000256" key="3">
    <source>
        <dbReference type="ARBA" id="ARBA00023163"/>
    </source>
</evidence>
<feature type="domain" description="RPA43 OB" evidence="6">
    <location>
        <begin position="100"/>
        <end position="143"/>
    </location>
</feature>
<feature type="compositionally biased region" description="Polar residues" evidence="5">
    <location>
        <begin position="223"/>
        <end position="257"/>
    </location>
</feature>
<evidence type="ECO:0000256" key="5">
    <source>
        <dbReference type="SAM" id="MobiDB-lite"/>
    </source>
</evidence>
<organism evidence="7">
    <name type="scientific">Spodoptera frugiperda</name>
    <name type="common">Fall armyworm</name>
    <dbReference type="NCBI Taxonomy" id="7108"/>
    <lineage>
        <taxon>Eukaryota</taxon>
        <taxon>Metazoa</taxon>
        <taxon>Ecdysozoa</taxon>
        <taxon>Arthropoda</taxon>
        <taxon>Hexapoda</taxon>
        <taxon>Insecta</taxon>
        <taxon>Pterygota</taxon>
        <taxon>Neoptera</taxon>
        <taxon>Endopterygota</taxon>
        <taxon>Lepidoptera</taxon>
        <taxon>Glossata</taxon>
        <taxon>Ditrysia</taxon>
        <taxon>Noctuoidea</taxon>
        <taxon>Noctuidae</taxon>
        <taxon>Amphipyrinae</taxon>
        <taxon>Spodoptera</taxon>
    </lineage>
</organism>
<dbReference type="Pfam" id="PF17875">
    <property type="entry name" value="RPA43_OB"/>
    <property type="match status" value="1"/>
</dbReference>
<reference evidence="7" key="1">
    <citation type="submission" date="2016-07" db="EMBL/GenBank/DDBJ databases">
        <authorList>
            <person name="Bretaudeau A."/>
        </authorList>
    </citation>
    <scope>NUCLEOTIDE SEQUENCE</scope>
    <source>
        <strain evidence="7">Rice</strain>
        <tissue evidence="7">Whole body</tissue>
    </source>
</reference>
<comment type="subcellular location">
    <subcellularLocation>
        <location evidence="1">Nucleus</location>
    </subcellularLocation>
</comment>
<dbReference type="InterPro" id="IPR041178">
    <property type="entry name" value="RPA43_OB"/>
</dbReference>
<proteinExistence type="predicted"/>
<dbReference type="Gene3D" id="3.30.1490.120">
    <property type="entry name" value="RNA polymerase Rpb7-like, N-terminal domain"/>
    <property type="match status" value="1"/>
</dbReference>
<evidence type="ECO:0000259" key="6">
    <source>
        <dbReference type="Pfam" id="PF17875"/>
    </source>
</evidence>
<dbReference type="GO" id="GO:0006352">
    <property type="term" value="P:DNA-templated transcription initiation"/>
    <property type="evidence" value="ECO:0007669"/>
    <property type="project" value="InterPro"/>
</dbReference>
<dbReference type="GO" id="GO:0006362">
    <property type="term" value="P:transcription elongation by RNA polymerase I"/>
    <property type="evidence" value="ECO:0007669"/>
    <property type="project" value="TreeGrafter"/>
</dbReference>
<gene>
    <name evidence="7" type="ORF">SFRICE_008571</name>
</gene>
<keyword evidence="2" id="KW-0240">DNA-directed RNA polymerase</keyword>
<accession>A0A2H1VKS5</accession>
<dbReference type="PANTHER" id="PTHR12709:SF5">
    <property type="entry name" value="DNA-DIRECTED RNA POLYMERASE I SUBUNIT RPA43"/>
    <property type="match status" value="1"/>
</dbReference>
<keyword evidence="3" id="KW-0804">Transcription</keyword>
<evidence type="ECO:0000256" key="2">
    <source>
        <dbReference type="ARBA" id="ARBA00022478"/>
    </source>
</evidence>
<protein>
    <submittedName>
        <fullName evidence="7">SFRICE_008571</fullName>
    </submittedName>
</protein>
<dbReference type="InterPro" id="IPR036898">
    <property type="entry name" value="RNA_pol_Rpb7-like_N_sf"/>
</dbReference>
<dbReference type="EMBL" id="ODYU01003098">
    <property type="protein sequence ID" value="SOQ41423.1"/>
    <property type="molecule type" value="Genomic_DNA"/>
</dbReference>
<dbReference type="Gene3D" id="2.40.50.1060">
    <property type="match status" value="1"/>
</dbReference>
<dbReference type="OrthoDB" id="10250504at2759"/>
<dbReference type="InterPro" id="IPR045113">
    <property type="entry name" value="Rpb7-like"/>
</dbReference>
<evidence type="ECO:0000256" key="4">
    <source>
        <dbReference type="ARBA" id="ARBA00023242"/>
    </source>
</evidence>
<feature type="compositionally biased region" description="Basic and acidic residues" evidence="5">
    <location>
        <begin position="281"/>
        <end position="294"/>
    </location>
</feature>
<dbReference type="AlphaFoldDB" id="A0A2H1VKS5"/>
<keyword evidence="4" id="KW-0539">Nucleus</keyword>
<feature type="region of interest" description="Disordered" evidence="5">
    <location>
        <begin position="210"/>
        <end position="305"/>
    </location>
</feature>
<evidence type="ECO:0000313" key="7">
    <source>
        <dbReference type="EMBL" id="SOQ41423.1"/>
    </source>
</evidence>
<dbReference type="PANTHER" id="PTHR12709">
    <property type="entry name" value="DNA-DIRECTED RNA POLYMERASE II, III"/>
    <property type="match status" value="1"/>
</dbReference>